<keyword evidence="1" id="KW-0812">Transmembrane</keyword>
<feature type="transmembrane region" description="Helical" evidence="1">
    <location>
        <begin position="38"/>
        <end position="60"/>
    </location>
</feature>
<sequence length="154" mass="17057">MKKVSINLTHVATLGPVGHLPKAPGTWGSAAALITAPFLFLPFQLPVRILILGLIFYFGAKACSEAEKQFGKKDPGCVVIDELLGQWLVFLPFPAVVTWHLIAGFILFRIFDILKPFPIKQSEKWLKDGWGVMIDDAFAGLYAMLVLGLLRYLT</sequence>
<dbReference type="CDD" id="cd06971">
    <property type="entry name" value="PgpA"/>
    <property type="match status" value="1"/>
</dbReference>
<feature type="domain" description="YutG/PgpA" evidence="2">
    <location>
        <begin position="11"/>
        <end position="150"/>
    </location>
</feature>
<feature type="transmembrane region" description="Helical" evidence="1">
    <location>
        <begin position="132"/>
        <end position="153"/>
    </location>
</feature>
<reference evidence="3 4" key="1">
    <citation type="submission" date="2009-06" db="EMBL/GenBank/DDBJ databases">
        <title>Complete sequence of Desulfovibrio salexigens DSM 2638.</title>
        <authorList>
            <consortium name="US DOE Joint Genome Institute"/>
            <person name="Lucas S."/>
            <person name="Copeland A."/>
            <person name="Lapidus A."/>
            <person name="Glavina del Rio T."/>
            <person name="Tice H."/>
            <person name="Bruce D."/>
            <person name="Goodwin L."/>
            <person name="Pitluck S."/>
            <person name="Munk A.C."/>
            <person name="Brettin T."/>
            <person name="Detter J.C."/>
            <person name="Han C."/>
            <person name="Tapia R."/>
            <person name="Larimer F."/>
            <person name="Land M."/>
            <person name="Hauser L."/>
            <person name="Kyrpides N."/>
            <person name="Anderson I."/>
            <person name="Wall J.D."/>
            <person name="Arkin A.P."/>
            <person name="Dehal P."/>
            <person name="Chivian D."/>
            <person name="Giles B."/>
            <person name="Hazen T.C."/>
        </authorList>
    </citation>
    <scope>NUCLEOTIDE SEQUENCE [LARGE SCALE GENOMIC DNA]</scope>
    <source>
        <strain evidence="4">ATCC 14822 / DSM 2638 / NCIMB 8403 / VKM B-1763</strain>
    </source>
</reference>
<dbReference type="RefSeq" id="WP_015852348.1">
    <property type="nucleotide sequence ID" value="NC_012881.1"/>
</dbReference>
<keyword evidence="1" id="KW-1133">Transmembrane helix</keyword>
<dbReference type="InterPro" id="IPR026037">
    <property type="entry name" value="PgpA"/>
</dbReference>
<proteinExistence type="predicted"/>
<dbReference type="UniPathway" id="UPA00084">
    <property type="reaction ID" value="UER00504"/>
</dbReference>
<dbReference type="HOGENOM" id="CLU_103734_0_1_7"/>
<dbReference type="GO" id="GO:0008962">
    <property type="term" value="F:phosphatidylglycerophosphatase activity"/>
    <property type="evidence" value="ECO:0007669"/>
    <property type="project" value="InterPro"/>
</dbReference>
<dbReference type="OrthoDB" id="9804091at2"/>
<organism evidence="3 4">
    <name type="scientific">Maridesulfovibrio salexigens (strain ATCC 14822 / DSM 2638 / NCIMB 8403 / VKM B-1763)</name>
    <name type="common">Desulfovibrio salexigens</name>
    <dbReference type="NCBI Taxonomy" id="526222"/>
    <lineage>
        <taxon>Bacteria</taxon>
        <taxon>Pseudomonadati</taxon>
        <taxon>Thermodesulfobacteriota</taxon>
        <taxon>Desulfovibrionia</taxon>
        <taxon>Desulfovibrionales</taxon>
        <taxon>Desulfovibrionaceae</taxon>
        <taxon>Maridesulfovibrio</taxon>
    </lineage>
</organism>
<evidence type="ECO:0000313" key="3">
    <source>
        <dbReference type="EMBL" id="ACS80532.1"/>
    </source>
</evidence>
<name>C6BY02_MARSD</name>
<dbReference type="EMBL" id="CP001649">
    <property type="protein sequence ID" value="ACS80532.1"/>
    <property type="molecule type" value="Genomic_DNA"/>
</dbReference>
<dbReference type="SUPFAM" id="SSF101307">
    <property type="entry name" value="YutG-like"/>
    <property type="match status" value="1"/>
</dbReference>
<dbReference type="Pfam" id="PF04608">
    <property type="entry name" value="PgpA"/>
    <property type="match status" value="1"/>
</dbReference>
<dbReference type="InterPro" id="IPR007686">
    <property type="entry name" value="YutG/PgpA"/>
</dbReference>
<dbReference type="Proteomes" id="UP000002601">
    <property type="component" value="Chromosome"/>
</dbReference>
<dbReference type="AlphaFoldDB" id="C6BY02"/>
<dbReference type="PANTHER" id="PTHR36305">
    <property type="entry name" value="PHOSPHATIDYLGLYCEROPHOSPHATASE A"/>
    <property type="match status" value="1"/>
</dbReference>
<dbReference type="InterPro" id="IPR036681">
    <property type="entry name" value="PgpA-like_sf"/>
</dbReference>
<dbReference type="GO" id="GO:0006655">
    <property type="term" value="P:phosphatidylglycerol biosynthetic process"/>
    <property type="evidence" value="ECO:0007669"/>
    <property type="project" value="UniProtKB-UniPathway"/>
</dbReference>
<keyword evidence="1" id="KW-0472">Membrane</keyword>
<dbReference type="PIRSF" id="PIRSF006162">
    <property type="entry name" value="PgpA"/>
    <property type="match status" value="1"/>
</dbReference>
<protein>
    <submittedName>
        <fullName evidence="3">Phosphatidylglycerophosphatase A</fullName>
    </submittedName>
</protein>
<evidence type="ECO:0000256" key="1">
    <source>
        <dbReference type="SAM" id="Phobius"/>
    </source>
</evidence>
<accession>C6BY02</accession>
<evidence type="ECO:0000259" key="2">
    <source>
        <dbReference type="Pfam" id="PF04608"/>
    </source>
</evidence>
<dbReference type="KEGG" id="dsa:Desal_2476"/>
<dbReference type="PANTHER" id="PTHR36305:SF1">
    <property type="entry name" value="PHOSPHATIDYLGLYCEROPHOSPHATASE A"/>
    <property type="match status" value="1"/>
</dbReference>
<feature type="transmembrane region" description="Helical" evidence="1">
    <location>
        <begin position="89"/>
        <end position="111"/>
    </location>
</feature>
<dbReference type="STRING" id="526222.Desal_2476"/>
<keyword evidence="4" id="KW-1185">Reference proteome</keyword>
<dbReference type="eggNOG" id="COG1267">
    <property type="taxonomic scope" value="Bacteria"/>
</dbReference>
<evidence type="ECO:0000313" key="4">
    <source>
        <dbReference type="Proteomes" id="UP000002601"/>
    </source>
</evidence>
<gene>
    <name evidence="3" type="ordered locus">Desal_2476</name>
</gene>